<dbReference type="EMBL" id="VNHN01000097">
    <property type="protein sequence ID" value="TYO96044.1"/>
    <property type="molecule type" value="Genomic_DNA"/>
</dbReference>
<evidence type="ECO:0000313" key="4">
    <source>
        <dbReference type="Proteomes" id="UP000324170"/>
    </source>
</evidence>
<organism evidence="1 3">
    <name type="scientific">Xenorhabdus doucetiae</name>
    <dbReference type="NCBI Taxonomy" id="351671"/>
    <lineage>
        <taxon>Bacteria</taxon>
        <taxon>Pseudomonadati</taxon>
        <taxon>Pseudomonadota</taxon>
        <taxon>Gammaproteobacteria</taxon>
        <taxon>Enterobacterales</taxon>
        <taxon>Morganellaceae</taxon>
        <taxon>Xenorhabdus</taxon>
    </lineage>
</organism>
<dbReference type="STRING" id="351671.XDD1_3732"/>
<dbReference type="EMBL" id="FO704550">
    <property type="protein sequence ID" value="CDG19417.1"/>
    <property type="molecule type" value="Genomic_DNA"/>
</dbReference>
<evidence type="ECO:0000313" key="2">
    <source>
        <dbReference type="EMBL" id="TYO96044.1"/>
    </source>
</evidence>
<proteinExistence type="predicted"/>
<reference evidence="2 4" key="2">
    <citation type="submission" date="2019-07" db="EMBL/GenBank/DDBJ databases">
        <title>Genomic Encyclopedia of Type Strains, Phase I: the one thousand microbial genomes (KMG-I) project.</title>
        <authorList>
            <person name="Kyrpides N."/>
        </authorList>
    </citation>
    <scope>NUCLEOTIDE SEQUENCE [LARGE SCALE GENOMIC DNA]</scope>
    <source>
        <strain evidence="2 4">DSM 17909</strain>
    </source>
</reference>
<accession>A0A068QWL6</accession>
<keyword evidence="4" id="KW-1185">Reference proteome</keyword>
<dbReference type="OrthoDB" id="5572373at2"/>
<dbReference type="HOGENOM" id="CLU_107171_0_0_6"/>
<protein>
    <submittedName>
        <fullName evidence="2">SUKH superfamily protein</fullName>
    </submittedName>
</protein>
<dbReference type="AlphaFoldDB" id="A0A068QWL6"/>
<dbReference type="SUPFAM" id="SSF160631">
    <property type="entry name" value="SMI1/KNR4-like"/>
    <property type="match status" value="1"/>
</dbReference>
<name>A0A068QWL6_9GAMM</name>
<dbReference type="InterPro" id="IPR037883">
    <property type="entry name" value="Knr4/Smi1-like_sf"/>
</dbReference>
<evidence type="ECO:0000313" key="3">
    <source>
        <dbReference type="Proteomes" id="UP000032721"/>
    </source>
</evidence>
<dbReference type="Proteomes" id="UP000324170">
    <property type="component" value="Unassembled WGS sequence"/>
</dbReference>
<dbReference type="KEGG" id="xdo:XDD1_3732"/>
<dbReference type="Pfam" id="PF14568">
    <property type="entry name" value="SUKH_6"/>
    <property type="match status" value="1"/>
</dbReference>
<dbReference type="Gene3D" id="3.40.1580.10">
    <property type="entry name" value="SMI1/KNR4-like"/>
    <property type="match status" value="1"/>
</dbReference>
<dbReference type="Proteomes" id="UP000032721">
    <property type="component" value="Chromosome"/>
</dbReference>
<gene>
    <name evidence="2" type="ORF">LY16_03472</name>
    <name evidence="1" type="ORF">XDD1_3732</name>
</gene>
<dbReference type="RefSeq" id="WP_045973089.1">
    <property type="nucleotide sequence ID" value="NZ_CAWMED010000001.1"/>
</dbReference>
<reference evidence="1 3" key="1">
    <citation type="submission" date="2013-07" db="EMBL/GenBank/DDBJ databases">
        <authorList>
            <person name="Genoscope - CEA"/>
        </authorList>
    </citation>
    <scope>NUCLEOTIDE SEQUENCE [LARGE SCALE GENOMIC DNA]</scope>
    <source>
        <strain evidence="1">FRM16</strain>
        <strain evidence="3">FRM16 / DSM 17909</strain>
    </source>
</reference>
<sequence length="175" mass="20342">MSIESLNNILPLPIHPNENGQNRKWPLIDERHAFPKDYIDFITQYGTGKIADFITIFNPFSEDDDLNFFRQKEWIIEDFNSLVESDPDYYPFILYPKKDGLLPIGVTDNGDYIFWVASSDNCELWKVAIIAARAPEVEYRQENFTDFLEGVLSKKIKCMSFPDGFPPNNIEFDSI</sequence>
<evidence type="ECO:0000313" key="1">
    <source>
        <dbReference type="EMBL" id="CDG19417.1"/>
    </source>
</evidence>